<evidence type="ECO:0000313" key="3">
    <source>
        <dbReference type="EMBL" id="KAK1696229.1"/>
    </source>
</evidence>
<feature type="compositionally biased region" description="Polar residues" evidence="1">
    <location>
        <begin position="210"/>
        <end position="221"/>
    </location>
</feature>
<name>A0AAD8X752_LOLMU</name>
<accession>A0AAD8X752</accession>
<organism evidence="3 4">
    <name type="scientific">Lolium multiflorum</name>
    <name type="common">Italian ryegrass</name>
    <name type="synonym">Lolium perenne subsp. multiflorum</name>
    <dbReference type="NCBI Taxonomy" id="4521"/>
    <lineage>
        <taxon>Eukaryota</taxon>
        <taxon>Viridiplantae</taxon>
        <taxon>Streptophyta</taxon>
        <taxon>Embryophyta</taxon>
        <taxon>Tracheophyta</taxon>
        <taxon>Spermatophyta</taxon>
        <taxon>Magnoliopsida</taxon>
        <taxon>Liliopsida</taxon>
        <taxon>Poales</taxon>
        <taxon>Poaceae</taxon>
        <taxon>BOP clade</taxon>
        <taxon>Pooideae</taxon>
        <taxon>Poodae</taxon>
        <taxon>Poeae</taxon>
        <taxon>Poeae Chloroplast Group 2 (Poeae type)</taxon>
        <taxon>Loliodinae</taxon>
        <taxon>Loliinae</taxon>
        <taxon>Lolium</taxon>
    </lineage>
</organism>
<evidence type="ECO:0000259" key="2">
    <source>
        <dbReference type="PROSITE" id="PS50994"/>
    </source>
</evidence>
<dbReference type="InterPro" id="IPR001584">
    <property type="entry name" value="Integrase_cat-core"/>
</dbReference>
<dbReference type="InterPro" id="IPR039537">
    <property type="entry name" value="Retrotran_Ty1/copia-like"/>
</dbReference>
<feature type="region of interest" description="Disordered" evidence="1">
    <location>
        <begin position="114"/>
        <end position="180"/>
    </location>
</feature>
<gene>
    <name evidence="3" type="ORF">QYE76_012926</name>
</gene>
<feature type="domain" description="Integrase catalytic" evidence="2">
    <location>
        <begin position="410"/>
        <end position="575"/>
    </location>
</feature>
<sequence>MEGVWAFYIFSAVRWRSISAAGTRDVATSARWRAPVRPEEKTKTTTSHLVFIHREGVRAGVGLPCQAAAGLCRLLLGCEPVIFLLLPALAAAPPHIGRRRPYLPPPPPLPPWLVSSPPAPPIPSTPPAPAQQPLRGLSRRYPRQPLRASGFSHGAQTPAPRAPRLAPRVHAGFPRGPVTRQVDGRDRLVRSQAGRRAVDRSAGALAGQTGPWTGQAATSGGSHQAFYAAPQPARPTPPPRARPHGIPLPALRNVPSAGAYGGGGDWFMDTGNLSFSTPASTSSRIIVGNGHALPITHTGSSFCRDNPVTVEFDAFGFSVKDGRTRMLLHRCDSPGDLYPVGSASTTASSPLALSAGVDLWHARLGHPSSATLRQIMQGFSFTCNKTDAHSCEACRLGKHVRLPFSSSSTVASFPFQLIHSDVWTSPVPSNSGYNYYLVILDDYSHFVWTFPLRRKSDVATTLTAFFAFVSYQFGRPIHALQTDNGKEFDNITIRSLLAAHGAIFRLTCPYTSSQNGRAERMLRTLNDCVCTLLFHAYMPPRFWPDALATATLLVNIRPCRVRWSYTPHHLLYGAPPAYDDLRIFGCRCYPNTAATAAHKLAPRSLPCVFLGYPANTKGYRCYDPVSHRVLTSRHVYFDELVFPFQQGLLATPPTMPPAPAGPPAAARRRLTAPWPPAPAPPGPSASPSPAAPQRPLPRHEAPRRRGVSHDGPIRLQQILQRKYSRNRTKSMPNILFFPEPSESQGRDQRGALEAPHVWAGARPGAPYVVPVDLSDSASSL</sequence>
<keyword evidence="4" id="KW-1185">Reference proteome</keyword>
<reference evidence="3" key="1">
    <citation type="submission" date="2023-07" db="EMBL/GenBank/DDBJ databases">
        <title>A chromosome-level genome assembly of Lolium multiflorum.</title>
        <authorList>
            <person name="Chen Y."/>
            <person name="Copetti D."/>
            <person name="Kolliker R."/>
            <person name="Studer B."/>
        </authorList>
    </citation>
    <scope>NUCLEOTIDE SEQUENCE</scope>
    <source>
        <strain evidence="3">02402/16</strain>
        <tissue evidence="3">Leaf</tissue>
    </source>
</reference>
<dbReference type="GO" id="GO:0015074">
    <property type="term" value="P:DNA integration"/>
    <property type="evidence" value="ECO:0007669"/>
    <property type="project" value="InterPro"/>
</dbReference>
<dbReference type="InterPro" id="IPR025724">
    <property type="entry name" value="GAG-pre-integrase_dom"/>
</dbReference>
<dbReference type="Pfam" id="PF13976">
    <property type="entry name" value="gag_pre-integrs"/>
    <property type="match status" value="1"/>
</dbReference>
<comment type="caution">
    <text evidence="3">The sequence shown here is derived from an EMBL/GenBank/DDBJ whole genome shotgun (WGS) entry which is preliminary data.</text>
</comment>
<dbReference type="InterPro" id="IPR036397">
    <property type="entry name" value="RNaseH_sf"/>
</dbReference>
<dbReference type="InterPro" id="IPR057670">
    <property type="entry name" value="SH3_retrovirus"/>
</dbReference>
<dbReference type="Pfam" id="PF25597">
    <property type="entry name" value="SH3_retrovirus"/>
    <property type="match status" value="1"/>
</dbReference>
<dbReference type="Pfam" id="PF00665">
    <property type="entry name" value="rve"/>
    <property type="match status" value="1"/>
</dbReference>
<feature type="compositionally biased region" description="Pro residues" evidence="1">
    <location>
        <begin position="114"/>
        <end position="130"/>
    </location>
</feature>
<dbReference type="AlphaFoldDB" id="A0AAD8X752"/>
<evidence type="ECO:0000256" key="1">
    <source>
        <dbReference type="SAM" id="MobiDB-lite"/>
    </source>
</evidence>
<protein>
    <recommendedName>
        <fullName evidence="2">Integrase catalytic domain-containing protein</fullName>
    </recommendedName>
</protein>
<feature type="compositionally biased region" description="Pro residues" evidence="1">
    <location>
        <begin position="673"/>
        <end position="695"/>
    </location>
</feature>
<dbReference type="Proteomes" id="UP001231189">
    <property type="component" value="Unassembled WGS sequence"/>
</dbReference>
<dbReference type="Gene3D" id="3.30.420.10">
    <property type="entry name" value="Ribonuclease H-like superfamily/Ribonuclease H"/>
    <property type="match status" value="1"/>
</dbReference>
<feature type="compositionally biased region" description="Low complexity" evidence="1">
    <location>
        <begin position="158"/>
        <end position="168"/>
    </location>
</feature>
<feature type="region of interest" description="Disordered" evidence="1">
    <location>
        <begin position="192"/>
        <end position="221"/>
    </location>
</feature>
<dbReference type="EMBL" id="JAUUTY010000001">
    <property type="protein sequence ID" value="KAK1696229.1"/>
    <property type="molecule type" value="Genomic_DNA"/>
</dbReference>
<proteinExistence type="predicted"/>
<feature type="compositionally biased region" description="Pro residues" evidence="1">
    <location>
        <begin position="653"/>
        <end position="662"/>
    </location>
</feature>
<dbReference type="PANTHER" id="PTHR42648:SF26">
    <property type="entry name" value="INTEGRASE CATALYTIC DOMAIN-CONTAINING PROTEIN"/>
    <property type="match status" value="1"/>
</dbReference>
<evidence type="ECO:0000313" key="4">
    <source>
        <dbReference type="Proteomes" id="UP001231189"/>
    </source>
</evidence>
<dbReference type="GO" id="GO:0003676">
    <property type="term" value="F:nucleic acid binding"/>
    <property type="evidence" value="ECO:0007669"/>
    <property type="project" value="InterPro"/>
</dbReference>
<dbReference type="PANTHER" id="PTHR42648">
    <property type="entry name" value="TRANSPOSASE, PUTATIVE-RELATED"/>
    <property type="match status" value="1"/>
</dbReference>
<feature type="region of interest" description="Disordered" evidence="1">
    <location>
        <begin position="653"/>
        <end position="716"/>
    </location>
</feature>
<dbReference type="InterPro" id="IPR012337">
    <property type="entry name" value="RNaseH-like_sf"/>
</dbReference>
<dbReference type="SUPFAM" id="SSF53098">
    <property type="entry name" value="Ribonuclease H-like"/>
    <property type="match status" value="1"/>
</dbReference>
<dbReference type="PROSITE" id="PS50994">
    <property type="entry name" value="INTEGRASE"/>
    <property type="match status" value="1"/>
</dbReference>